<dbReference type="InterPro" id="IPR006189">
    <property type="entry name" value="CHASE_dom"/>
</dbReference>
<dbReference type="InterPro" id="IPR000014">
    <property type="entry name" value="PAS"/>
</dbReference>
<evidence type="ECO:0000256" key="10">
    <source>
        <dbReference type="SAM" id="Phobius"/>
    </source>
</evidence>
<dbReference type="PROSITE" id="PS50112">
    <property type="entry name" value="PAS"/>
    <property type="match status" value="1"/>
</dbReference>
<dbReference type="FunFam" id="3.30.565.10:FF:000006">
    <property type="entry name" value="Sensor histidine kinase WalK"/>
    <property type="match status" value="1"/>
</dbReference>
<dbReference type="Gene3D" id="3.30.450.350">
    <property type="entry name" value="CHASE domain"/>
    <property type="match status" value="1"/>
</dbReference>
<dbReference type="Gene3D" id="1.10.287.130">
    <property type="match status" value="1"/>
</dbReference>
<dbReference type="EC" id="2.7.13.3" evidence="3"/>
<keyword evidence="8 10" id="KW-1133">Transmembrane helix</keyword>
<dbReference type="AlphaFoldDB" id="A0A4R5TSQ6"/>
<gene>
    <name evidence="14" type="ORF">E2F46_10935</name>
</gene>
<name>A0A4R5TSQ6_9GAMM</name>
<keyword evidence="15" id="KW-1185">Reference proteome</keyword>
<feature type="domain" description="Histidine kinase" evidence="11">
    <location>
        <begin position="524"/>
        <end position="750"/>
    </location>
</feature>
<keyword evidence="7" id="KW-0418">Kinase</keyword>
<dbReference type="Pfam" id="PF08448">
    <property type="entry name" value="PAS_4"/>
    <property type="match status" value="1"/>
</dbReference>
<dbReference type="FunFam" id="1.10.287.130:FF:000070">
    <property type="entry name" value="Histidine kinase sensor protein"/>
    <property type="match status" value="1"/>
</dbReference>
<evidence type="ECO:0000256" key="1">
    <source>
        <dbReference type="ARBA" id="ARBA00000085"/>
    </source>
</evidence>
<dbReference type="InterPro" id="IPR050351">
    <property type="entry name" value="BphY/WalK/GraS-like"/>
</dbReference>
<sequence>MSAGYAVDMQGETGKPASTPVAATRWRFRRGYLLAVLVLVASLMVVALYARKASEREDRLTEAEYVAIAERTANALQERMLRYELAIRGGVSLFASVSRPSERQWQAYVDGLNLHAQFPGLMGLGYVPYLDSEGLKQLQMEKQQQGDGLFVLRPAGIREFYGPIVFLEPRTIANREALGFDMFSEPDRQAAMVAARDTGQVSLTAPVALLQLTGQDERTGLLLYAPIYAGGVTPSRQASRRTTMAGWIYVPFAVNAYVGGVTSASPGQFALRIVDTTAAPAEVYRDPRFSGEVQGGAWRYSLERAVYGRTWRLEFEELAPSRSARIDDLQMTLAAGLVVSLLLFAVVLSLAHTQTRAERIAARMADSWRRSELRFRSAMEYSAAGVALLDADDRIVEANPALEVLFGAAPDSLGGTSLTQRLLDPDAPWRAERGPRVAEDGAYRTTQRVLDAKGDERRLLLVFSAVPGDAGGDAAWLVQAEDITDRLRAEEQVRSMNRLLEARVTQRTRELTQANRELESFAYSVSHDLRAPLRSVEGFARVLAERHAATMDEDGLGYLARIRNAARRMDALIDALLKLSRIGRDTLRLDELDISRIASDIVGELRQAEPDREVEVWIEAGLRAAGDAALVRDLLQNLIGNAWKFTRESAAAKIELCAAPDLADATAHGAGEGGRLCAFIVRDNGAGFDPDYAGKLFRAFQRLHEADRFAGHGIGLATVKRIVERHGGQIEADGRPGEGASFRFTLPHVDAAGHEPDAG</sequence>
<dbReference type="InterPro" id="IPR003594">
    <property type="entry name" value="HATPase_dom"/>
</dbReference>
<dbReference type="SUPFAM" id="SSF55785">
    <property type="entry name" value="PYP-like sensor domain (PAS domain)"/>
    <property type="match status" value="1"/>
</dbReference>
<dbReference type="PRINTS" id="PR00344">
    <property type="entry name" value="BCTRLSENSOR"/>
</dbReference>
<evidence type="ECO:0000259" key="13">
    <source>
        <dbReference type="PROSITE" id="PS50839"/>
    </source>
</evidence>
<dbReference type="InterPro" id="IPR004358">
    <property type="entry name" value="Sig_transdc_His_kin-like_C"/>
</dbReference>
<dbReference type="InterPro" id="IPR005467">
    <property type="entry name" value="His_kinase_dom"/>
</dbReference>
<evidence type="ECO:0000256" key="2">
    <source>
        <dbReference type="ARBA" id="ARBA00004370"/>
    </source>
</evidence>
<reference evidence="14 15" key="1">
    <citation type="submission" date="2019-03" db="EMBL/GenBank/DDBJ databases">
        <title>Luteimonas zhaokaii sp.nov., isolated from the rectal contents of Plateau pika in Yushu, Qinghai Province, China.</title>
        <authorList>
            <person name="Zhang G."/>
        </authorList>
    </citation>
    <scope>NUCLEOTIDE SEQUENCE [LARGE SCALE GENOMIC DNA]</scope>
    <source>
        <strain evidence="14 15">B9</strain>
    </source>
</reference>
<dbReference type="Proteomes" id="UP000294796">
    <property type="component" value="Unassembled WGS sequence"/>
</dbReference>
<organism evidence="14 15">
    <name type="scientific">Luteimonas aestuarii</name>
    <dbReference type="NCBI Taxonomy" id="453837"/>
    <lineage>
        <taxon>Bacteria</taxon>
        <taxon>Pseudomonadati</taxon>
        <taxon>Pseudomonadota</taxon>
        <taxon>Gammaproteobacteria</taxon>
        <taxon>Lysobacterales</taxon>
        <taxon>Lysobacteraceae</taxon>
        <taxon>Luteimonas</taxon>
    </lineage>
</organism>
<dbReference type="NCBIfam" id="TIGR00229">
    <property type="entry name" value="sensory_box"/>
    <property type="match status" value="1"/>
</dbReference>
<dbReference type="InterPro" id="IPR036890">
    <property type="entry name" value="HATPase_C_sf"/>
</dbReference>
<proteinExistence type="predicted"/>
<dbReference type="Gene3D" id="3.30.565.10">
    <property type="entry name" value="Histidine kinase-like ATPase, C-terminal domain"/>
    <property type="match status" value="1"/>
</dbReference>
<dbReference type="CDD" id="cd00082">
    <property type="entry name" value="HisKA"/>
    <property type="match status" value="1"/>
</dbReference>
<dbReference type="InterPro" id="IPR042240">
    <property type="entry name" value="CHASE_sf"/>
</dbReference>
<dbReference type="GO" id="GO:0000155">
    <property type="term" value="F:phosphorelay sensor kinase activity"/>
    <property type="evidence" value="ECO:0007669"/>
    <property type="project" value="InterPro"/>
</dbReference>
<keyword evidence="6 10" id="KW-0812">Transmembrane</keyword>
<feature type="domain" description="PAS" evidence="12">
    <location>
        <begin position="371"/>
        <end position="426"/>
    </location>
</feature>
<dbReference type="GO" id="GO:0007234">
    <property type="term" value="P:osmosensory signaling via phosphorelay pathway"/>
    <property type="evidence" value="ECO:0007669"/>
    <property type="project" value="TreeGrafter"/>
</dbReference>
<dbReference type="CDD" id="cd00130">
    <property type="entry name" value="PAS"/>
    <property type="match status" value="1"/>
</dbReference>
<dbReference type="GO" id="GO:0005886">
    <property type="term" value="C:plasma membrane"/>
    <property type="evidence" value="ECO:0007669"/>
    <property type="project" value="UniProtKB-ARBA"/>
</dbReference>
<dbReference type="InterPro" id="IPR036097">
    <property type="entry name" value="HisK_dim/P_sf"/>
</dbReference>
<evidence type="ECO:0000259" key="11">
    <source>
        <dbReference type="PROSITE" id="PS50109"/>
    </source>
</evidence>
<dbReference type="SMART" id="SM00388">
    <property type="entry name" value="HisKA"/>
    <property type="match status" value="1"/>
</dbReference>
<dbReference type="Pfam" id="PF03924">
    <property type="entry name" value="CHASE"/>
    <property type="match status" value="1"/>
</dbReference>
<dbReference type="PROSITE" id="PS50109">
    <property type="entry name" value="HIS_KIN"/>
    <property type="match status" value="1"/>
</dbReference>
<dbReference type="SMART" id="SM00091">
    <property type="entry name" value="PAS"/>
    <property type="match status" value="1"/>
</dbReference>
<evidence type="ECO:0000256" key="4">
    <source>
        <dbReference type="ARBA" id="ARBA00022553"/>
    </source>
</evidence>
<comment type="caution">
    <text evidence="14">The sequence shown here is derived from an EMBL/GenBank/DDBJ whole genome shotgun (WGS) entry which is preliminary data.</text>
</comment>
<dbReference type="PANTHER" id="PTHR42878:SF15">
    <property type="entry name" value="BACTERIOPHYTOCHROME"/>
    <property type="match status" value="1"/>
</dbReference>
<evidence type="ECO:0000313" key="14">
    <source>
        <dbReference type="EMBL" id="TDK23427.1"/>
    </source>
</evidence>
<dbReference type="SMART" id="SM00387">
    <property type="entry name" value="HATPase_c"/>
    <property type="match status" value="1"/>
</dbReference>
<evidence type="ECO:0000256" key="9">
    <source>
        <dbReference type="ARBA" id="ARBA00023136"/>
    </source>
</evidence>
<dbReference type="SUPFAM" id="SSF47384">
    <property type="entry name" value="Homodimeric domain of signal transducing histidine kinase"/>
    <property type="match status" value="1"/>
</dbReference>
<evidence type="ECO:0000256" key="3">
    <source>
        <dbReference type="ARBA" id="ARBA00012438"/>
    </source>
</evidence>
<feature type="transmembrane region" description="Helical" evidence="10">
    <location>
        <begin position="31"/>
        <end position="50"/>
    </location>
</feature>
<protein>
    <recommendedName>
        <fullName evidence="3">histidine kinase</fullName>
        <ecNumber evidence="3">2.7.13.3</ecNumber>
    </recommendedName>
</protein>
<accession>A0A4R5TSQ6</accession>
<evidence type="ECO:0000313" key="15">
    <source>
        <dbReference type="Proteomes" id="UP000294796"/>
    </source>
</evidence>
<dbReference type="InterPro" id="IPR013656">
    <property type="entry name" value="PAS_4"/>
</dbReference>
<keyword evidence="9 10" id="KW-0472">Membrane</keyword>
<dbReference type="PROSITE" id="PS50839">
    <property type="entry name" value="CHASE"/>
    <property type="match status" value="1"/>
</dbReference>
<dbReference type="InterPro" id="IPR003661">
    <property type="entry name" value="HisK_dim/P_dom"/>
</dbReference>
<dbReference type="GO" id="GO:0030295">
    <property type="term" value="F:protein kinase activator activity"/>
    <property type="evidence" value="ECO:0007669"/>
    <property type="project" value="TreeGrafter"/>
</dbReference>
<dbReference type="GO" id="GO:0000156">
    <property type="term" value="F:phosphorelay response regulator activity"/>
    <property type="evidence" value="ECO:0007669"/>
    <property type="project" value="TreeGrafter"/>
</dbReference>
<keyword evidence="4" id="KW-0597">Phosphoprotein</keyword>
<dbReference type="Pfam" id="PF00512">
    <property type="entry name" value="HisKA"/>
    <property type="match status" value="1"/>
</dbReference>
<dbReference type="OrthoDB" id="9808408at2"/>
<evidence type="ECO:0000256" key="5">
    <source>
        <dbReference type="ARBA" id="ARBA00022679"/>
    </source>
</evidence>
<dbReference type="SUPFAM" id="SSF55874">
    <property type="entry name" value="ATPase domain of HSP90 chaperone/DNA topoisomerase II/histidine kinase"/>
    <property type="match status" value="1"/>
</dbReference>
<evidence type="ECO:0000256" key="8">
    <source>
        <dbReference type="ARBA" id="ARBA00022989"/>
    </source>
</evidence>
<evidence type="ECO:0000259" key="12">
    <source>
        <dbReference type="PROSITE" id="PS50112"/>
    </source>
</evidence>
<dbReference type="Gene3D" id="3.30.450.20">
    <property type="entry name" value="PAS domain"/>
    <property type="match status" value="1"/>
</dbReference>
<keyword evidence="5" id="KW-0808">Transferase</keyword>
<evidence type="ECO:0000256" key="7">
    <source>
        <dbReference type="ARBA" id="ARBA00022777"/>
    </source>
</evidence>
<comment type="subcellular location">
    <subcellularLocation>
        <location evidence="2">Membrane</location>
    </subcellularLocation>
</comment>
<dbReference type="PANTHER" id="PTHR42878">
    <property type="entry name" value="TWO-COMPONENT HISTIDINE KINASE"/>
    <property type="match status" value="1"/>
</dbReference>
<dbReference type="SMART" id="SM01079">
    <property type="entry name" value="CHASE"/>
    <property type="match status" value="1"/>
</dbReference>
<feature type="domain" description="CHASE" evidence="13">
    <location>
        <begin position="159"/>
        <end position="265"/>
    </location>
</feature>
<comment type="catalytic activity">
    <reaction evidence="1">
        <text>ATP + protein L-histidine = ADP + protein N-phospho-L-histidine.</text>
        <dbReference type="EC" id="2.7.13.3"/>
    </reaction>
</comment>
<dbReference type="EMBL" id="SMTF01000008">
    <property type="protein sequence ID" value="TDK23427.1"/>
    <property type="molecule type" value="Genomic_DNA"/>
</dbReference>
<dbReference type="Pfam" id="PF02518">
    <property type="entry name" value="HATPase_c"/>
    <property type="match status" value="1"/>
</dbReference>
<dbReference type="InterPro" id="IPR035965">
    <property type="entry name" value="PAS-like_dom_sf"/>
</dbReference>
<evidence type="ECO:0000256" key="6">
    <source>
        <dbReference type="ARBA" id="ARBA00022692"/>
    </source>
</evidence>